<dbReference type="EMBL" id="UIVT01000001">
    <property type="protein sequence ID" value="SVP88357.1"/>
    <property type="molecule type" value="Genomic_DNA"/>
</dbReference>
<dbReference type="EMBL" id="UIVS01000001">
    <property type="protein sequence ID" value="SVP89525.1"/>
    <property type="molecule type" value="Genomic_DNA"/>
</dbReference>
<dbReference type="AlphaFoldDB" id="A0A3B0MII7"/>
<evidence type="ECO:0000313" key="1">
    <source>
        <dbReference type="EMBL" id="SVP88357.1"/>
    </source>
</evidence>
<organism evidence="2">
    <name type="scientific">Theileria annulata</name>
    <dbReference type="NCBI Taxonomy" id="5874"/>
    <lineage>
        <taxon>Eukaryota</taxon>
        <taxon>Sar</taxon>
        <taxon>Alveolata</taxon>
        <taxon>Apicomplexa</taxon>
        <taxon>Aconoidasida</taxon>
        <taxon>Piroplasmida</taxon>
        <taxon>Theileriidae</taxon>
        <taxon>Theileria</taxon>
    </lineage>
</organism>
<evidence type="ECO:0000313" key="2">
    <source>
        <dbReference type="EMBL" id="SVP89525.1"/>
    </source>
</evidence>
<accession>A0A3B0MII7</accession>
<reference evidence="2" key="1">
    <citation type="submission" date="2018-07" db="EMBL/GenBank/DDBJ databases">
        <authorList>
            <person name="Quirk P.G."/>
            <person name="Krulwich T.A."/>
        </authorList>
    </citation>
    <scope>NUCLEOTIDE SEQUENCE</scope>
    <source>
        <strain evidence="2">Anand</strain>
    </source>
</reference>
<protein>
    <submittedName>
        <fullName evidence="2">Integral membrane protein, putative</fullName>
    </submittedName>
</protein>
<gene>
    <name evidence="1" type="ORF">TAT_000022100</name>
    <name evidence="2" type="ORF">TAV_000022000</name>
</gene>
<dbReference type="VEuPathDB" id="PiroplasmaDB:TA19215"/>
<proteinExistence type="predicted"/>
<name>A0A3B0MII7_THEAN</name>
<sequence>MLKFLRKFIFFTSFSIFLYLLSYCSNTFTNSLISNPSFYHLSTLVDRFDQKIEQLNFYSLNHSLKSFHKPLLVIYTEVIGVDSNSYFYYLLRIVFRLFFLVFVQLYVFYILLFRYGQLFKDLLDLSYKSLKQINWKSPINFFKSFYLFVHYVISLFLYYNSLVSVRVRLILYSSLVFVISIMSFKVGIGTKHFVNTTPIIIGLTTYLSILLTFTPAICQYLTLLNTILIPAWALTIYLRSQPNTSNNALDEGSVVTSKRSKLSRTKSNISHKSDDNMDSMNNVSNVRLFYELNNCLDLYLIIVMVRICKSIPFFGKLLQLNFYLSHISLFFTISIVVHFCIVYITGITVIRTPLSGVRNLILLTLNWVIFHTFGISNYFSKGSKSTLNTTLATITAKIKQVLTIFLGKYLEPLNQHKAVMVLLTALRTLPQLCLLLLPPLFSSLYFEYSTVLVPISTFLIHDNTFKDKLYCMGFFVLSDATRYLFNYLGWISFKRTLRITLLVFLSRNTLYLQAFPVDQMGYTNSSLRQFSHPPTNNILQ</sequence>